<accession>A0A0F8WKK5</accession>
<proteinExistence type="predicted"/>
<organism evidence="1">
    <name type="scientific">marine sediment metagenome</name>
    <dbReference type="NCBI Taxonomy" id="412755"/>
    <lineage>
        <taxon>unclassified sequences</taxon>
        <taxon>metagenomes</taxon>
        <taxon>ecological metagenomes</taxon>
    </lineage>
</organism>
<name>A0A0F8WKK5_9ZZZZ</name>
<comment type="caution">
    <text evidence="1">The sequence shown here is derived from an EMBL/GenBank/DDBJ whole genome shotgun (WGS) entry which is preliminary data.</text>
</comment>
<gene>
    <name evidence="1" type="ORF">LCGC14_3056720</name>
</gene>
<evidence type="ECO:0000313" key="1">
    <source>
        <dbReference type="EMBL" id="KKK57218.1"/>
    </source>
</evidence>
<dbReference type="AlphaFoldDB" id="A0A0F8WKK5"/>
<dbReference type="EMBL" id="LAZR01064597">
    <property type="protein sequence ID" value="KKK57218.1"/>
    <property type="molecule type" value="Genomic_DNA"/>
</dbReference>
<reference evidence="1" key="1">
    <citation type="journal article" date="2015" name="Nature">
        <title>Complex archaea that bridge the gap between prokaryotes and eukaryotes.</title>
        <authorList>
            <person name="Spang A."/>
            <person name="Saw J.H."/>
            <person name="Jorgensen S.L."/>
            <person name="Zaremba-Niedzwiedzka K."/>
            <person name="Martijn J."/>
            <person name="Lind A.E."/>
            <person name="van Eijk R."/>
            <person name="Schleper C."/>
            <person name="Guy L."/>
            <person name="Ettema T.J."/>
        </authorList>
    </citation>
    <scope>NUCLEOTIDE SEQUENCE</scope>
</reference>
<protein>
    <submittedName>
        <fullName evidence="1">Uncharacterized protein</fullName>
    </submittedName>
</protein>
<sequence>MTSRERVLNAFKREGYDRIPVKHEGTPEVNRVIITIIRLWR</sequence>